<dbReference type="Proteomes" id="UP000547879">
    <property type="component" value="Unassembled WGS sequence"/>
</dbReference>
<dbReference type="AlphaFoldDB" id="A0A7W9Y6X7"/>
<name>A0A7W9Y6X7_9HYPH</name>
<reference evidence="1 2" key="1">
    <citation type="submission" date="2020-08" db="EMBL/GenBank/DDBJ databases">
        <title>Genomic Encyclopedia of Type Strains, Phase IV (KMG-IV): sequencing the most valuable type-strain genomes for metagenomic binning, comparative biology and taxonomic classification.</title>
        <authorList>
            <person name="Goeker M."/>
        </authorList>
    </citation>
    <scope>NUCLEOTIDE SEQUENCE [LARGE SCALE GENOMIC DNA]</scope>
    <source>
        <strain evidence="1 2">DSM 100734</strain>
    </source>
</reference>
<accession>A0A7W9Y6X7</accession>
<gene>
    <name evidence="1" type="ORF">HNQ72_002913</name>
</gene>
<dbReference type="EMBL" id="JACHEG010000002">
    <property type="protein sequence ID" value="MBB6163095.1"/>
    <property type="molecule type" value="Genomic_DNA"/>
</dbReference>
<protein>
    <submittedName>
        <fullName evidence="1">Uncharacterized protein</fullName>
    </submittedName>
</protein>
<sequence>MNFVDEPKHRWPPSSKLINIMFARAGEGPETALEIARVDRWILEAKEHHPWFIRALAEFAVNNASRRGETLESLLIRTWELYAHITERHPEPFYDVLAPDLYLDMFIIGDEPFRNELRDWLAAHSSHSNFAG</sequence>
<evidence type="ECO:0000313" key="1">
    <source>
        <dbReference type="EMBL" id="MBB6163095.1"/>
    </source>
</evidence>
<proteinExistence type="predicted"/>
<organism evidence="1 2">
    <name type="scientific">Rhizobium wenxiniae</name>
    <dbReference type="NCBI Taxonomy" id="1737357"/>
    <lineage>
        <taxon>Bacteria</taxon>
        <taxon>Pseudomonadati</taxon>
        <taxon>Pseudomonadota</taxon>
        <taxon>Alphaproteobacteria</taxon>
        <taxon>Hyphomicrobiales</taxon>
        <taxon>Rhizobiaceae</taxon>
        <taxon>Rhizobium/Agrobacterium group</taxon>
        <taxon>Rhizobium</taxon>
    </lineage>
</organism>
<evidence type="ECO:0000313" key="2">
    <source>
        <dbReference type="Proteomes" id="UP000547879"/>
    </source>
</evidence>
<dbReference type="RefSeq" id="WP_244654368.1">
    <property type="nucleotide sequence ID" value="NZ_BMHW01000002.1"/>
</dbReference>
<keyword evidence="2" id="KW-1185">Reference proteome</keyword>
<comment type="caution">
    <text evidence="1">The sequence shown here is derived from an EMBL/GenBank/DDBJ whole genome shotgun (WGS) entry which is preliminary data.</text>
</comment>